<dbReference type="AlphaFoldDB" id="A0A4E9EMD9"/>
<evidence type="ECO:0000256" key="2">
    <source>
        <dbReference type="SAM" id="MobiDB-lite"/>
    </source>
</evidence>
<gene>
    <name evidence="3" type="ORF">FUG_LOCUS562392</name>
</gene>
<reference evidence="3" key="1">
    <citation type="submission" date="2019-04" db="EMBL/GenBank/DDBJ databases">
        <authorList>
            <person name="Melise S."/>
            <person name="Noan J."/>
            <person name="Okalmin O."/>
        </authorList>
    </citation>
    <scope>NUCLEOTIDE SEQUENCE</scope>
    <source>
        <strain evidence="3">FN9</strain>
    </source>
</reference>
<keyword evidence="1" id="KW-0175">Coiled coil</keyword>
<feature type="region of interest" description="Disordered" evidence="2">
    <location>
        <begin position="8"/>
        <end position="42"/>
    </location>
</feature>
<dbReference type="EMBL" id="CAAKMV010000196">
    <property type="protein sequence ID" value="VIO64247.1"/>
    <property type="molecule type" value="Genomic_DNA"/>
</dbReference>
<proteinExistence type="predicted"/>
<sequence length="409" mass="45791">MFQLRKRLLYKSEGHNHGDNQASSDDKTKSGDHRDKSTVKPLTATVANISSLRTLRSVAMTSQKASPDHGHLSTVSAPTRSYKRLGTSSPLFSVKRRRTNLPSHAPSPIMASVAVASRSSPLPLSTRPTTPASHSSPKDTKTPPKIGYALPKSVFEDLDDDQQSLVQRKGSSRDLSAQAMMAKGHKVQHKLRAAQSNLERSRINLEIAQDELTQAKTAYHNWRADIFAETEKATTIRESLQLVKRHKKHYAFLQTLVKGGPLMTERLIGAAKDAGLKFETGLDFVYLEMIVCVMLSLAQHRRDDLDPSRSMNYRVHLLVSKKGDTTHAHVFDAEFPKSVLDELDEPSHHEKATWPAIYHTRIPYEPYDTFASRITSHLVRDKHSLRIKEAGTGSQCIPKKRKFGQELPI</sequence>
<name>A0A4E9EMD9_GIBZA</name>
<evidence type="ECO:0000256" key="1">
    <source>
        <dbReference type="SAM" id="Coils"/>
    </source>
</evidence>
<feature type="compositionally biased region" description="Low complexity" evidence="2">
    <location>
        <begin position="118"/>
        <end position="133"/>
    </location>
</feature>
<accession>A0A4E9EMD9</accession>
<protein>
    <submittedName>
        <fullName evidence="3">Uncharacterized protein</fullName>
    </submittedName>
</protein>
<evidence type="ECO:0000313" key="3">
    <source>
        <dbReference type="EMBL" id="VIO64247.1"/>
    </source>
</evidence>
<organism evidence="3">
    <name type="scientific">Gibberella zeae</name>
    <name type="common">Wheat head blight fungus</name>
    <name type="synonym">Fusarium graminearum</name>
    <dbReference type="NCBI Taxonomy" id="5518"/>
    <lineage>
        <taxon>Eukaryota</taxon>
        <taxon>Fungi</taxon>
        <taxon>Dikarya</taxon>
        <taxon>Ascomycota</taxon>
        <taxon>Pezizomycotina</taxon>
        <taxon>Sordariomycetes</taxon>
        <taxon>Hypocreomycetidae</taxon>
        <taxon>Hypocreales</taxon>
        <taxon>Nectriaceae</taxon>
        <taxon>Fusarium</taxon>
    </lineage>
</organism>
<feature type="region of interest" description="Disordered" evidence="2">
    <location>
        <begin position="58"/>
        <end position="91"/>
    </location>
</feature>
<feature type="coiled-coil region" evidence="1">
    <location>
        <begin position="191"/>
        <end position="225"/>
    </location>
</feature>
<feature type="region of interest" description="Disordered" evidence="2">
    <location>
        <begin position="118"/>
        <end position="148"/>
    </location>
</feature>
<feature type="compositionally biased region" description="Basic and acidic residues" evidence="2">
    <location>
        <begin position="10"/>
        <end position="38"/>
    </location>
</feature>